<keyword evidence="3" id="KW-1003">Cell membrane</keyword>
<evidence type="ECO:0000256" key="10">
    <source>
        <dbReference type="PROSITE-ProRule" id="PRU01193"/>
    </source>
</evidence>
<keyword evidence="5" id="KW-0677">Repeat</keyword>
<keyword evidence="15" id="KW-1185">Reference proteome</keyword>
<evidence type="ECO:0000259" key="12">
    <source>
        <dbReference type="PROSITE" id="PS51371"/>
    </source>
</evidence>
<evidence type="ECO:0000256" key="4">
    <source>
        <dbReference type="ARBA" id="ARBA00022692"/>
    </source>
</evidence>
<dbReference type="SMART" id="SM01091">
    <property type="entry name" value="CorC_HlyC"/>
    <property type="match status" value="1"/>
</dbReference>
<keyword evidence="4 10" id="KW-0812">Transmembrane</keyword>
<accession>A0A137ZCL5</accession>
<keyword evidence="6 10" id="KW-1133">Transmembrane helix</keyword>
<dbReference type="PANTHER" id="PTHR43099:SF6">
    <property type="entry name" value="UPF0053 PROTEIN RV1842C"/>
    <property type="match status" value="1"/>
</dbReference>
<evidence type="ECO:0008006" key="16">
    <source>
        <dbReference type="Google" id="ProtNLM"/>
    </source>
</evidence>
<keyword evidence="8 10" id="KW-0472">Membrane</keyword>
<sequence length="449" mass="47612">MASALITVGAIVGFLALTLGTALFVAAEFSLTALEKSTVDADVRERGDRRSKQVQGAHRTLTFQLSGAQLGITITTLVTGYLAEPVLSKLLRPALEWTGAPEAVVAALTLVLALVLATSLSMVLGELAPKNLAIARPLQTARWSAGPQAAFSAVFRWAITFLNSSANGLVRRLGIEPAEELSSARSAQELSALVRNSAASGAIDEMTAELVGRSLEFGELTAEDLMTPRQRVDSLEADATVADLVALSIESGRSRFPVVRGDLDDTVGLVHVKQALTVPADRRSTVPVATIATTPPVVPATLDGDALMEQLRANGLQMALVVDEYGGTAGIVTVEDLIEEIVGDVRDEHDANEPVDVQRTDSGFLCSGLLRIDEVERDTDYHAPDGDYDTLGGLVMFLLGRIPAVGDVVELPQHPSLLEDDGAATAPVWTARVARMDGRRVDLVELSHD</sequence>
<dbReference type="Pfam" id="PF00571">
    <property type="entry name" value="CBS"/>
    <property type="match status" value="2"/>
</dbReference>
<evidence type="ECO:0000256" key="9">
    <source>
        <dbReference type="PROSITE-ProRule" id="PRU00703"/>
    </source>
</evidence>
<proteinExistence type="inferred from homology"/>
<evidence type="ECO:0000256" key="7">
    <source>
        <dbReference type="ARBA" id="ARBA00023122"/>
    </source>
</evidence>
<dbReference type="CDD" id="cd04590">
    <property type="entry name" value="CBS_pair_CorC_HlyC_assoc"/>
    <property type="match status" value="1"/>
</dbReference>
<evidence type="ECO:0000256" key="6">
    <source>
        <dbReference type="ARBA" id="ARBA00022989"/>
    </source>
</evidence>
<protein>
    <recommendedName>
        <fullName evidence="16">Hemolysin</fullName>
    </recommendedName>
</protein>
<evidence type="ECO:0000256" key="3">
    <source>
        <dbReference type="ARBA" id="ARBA00022475"/>
    </source>
</evidence>
<dbReference type="PROSITE" id="PS51371">
    <property type="entry name" value="CBS"/>
    <property type="match status" value="2"/>
</dbReference>
<name>A0A137ZCL5_9ACTN</name>
<evidence type="ECO:0000256" key="8">
    <source>
        <dbReference type="ARBA" id="ARBA00023136"/>
    </source>
</evidence>
<evidence type="ECO:0000313" key="15">
    <source>
        <dbReference type="Proteomes" id="UP000070409"/>
    </source>
</evidence>
<evidence type="ECO:0000256" key="11">
    <source>
        <dbReference type="SAM" id="Phobius"/>
    </source>
</evidence>
<dbReference type="RefSeq" id="WP_068746314.1">
    <property type="nucleotide sequence ID" value="NZ_LSRE01000023.1"/>
</dbReference>
<evidence type="ECO:0000256" key="1">
    <source>
        <dbReference type="ARBA" id="ARBA00004651"/>
    </source>
</evidence>
<dbReference type="InterPro" id="IPR005170">
    <property type="entry name" value="Transptr-assoc_dom"/>
</dbReference>
<dbReference type="InterPro" id="IPR000644">
    <property type="entry name" value="CBS_dom"/>
</dbReference>
<comment type="subcellular location">
    <subcellularLocation>
        <location evidence="1">Cell membrane</location>
        <topology evidence="1">Multi-pass membrane protein</topology>
    </subcellularLocation>
</comment>
<feature type="transmembrane region" description="Helical" evidence="11">
    <location>
        <begin position="103"/>
        <end position="124"/>
    </location>
</feature>
<feature type="transmembrane region" description="Helical" evidence="11">
    <location>
        <begin position="6"/>
        <end position="27"/>
    </location>
</feature>
<feature type="transmembrane region" description="Helical" evidence="11">
    <location>
        <begin position="61"/>
        <end position="83"/>
    </location>
</feature>
<comment type="caution">
    <text evidence="14">The sequence shown here is derived from an EMBL/GenBank/DDBJ whole genome shotgun (WGS) entry which is preliminary data.</text>
</comment>
<dbReference type="InterPro" id="IPR044751">
    <property type="entry name" value="Ion_transp-like_CBS"/>
</dbReference>
<dbReference type="Gene3D" id="3.10.580.10">
    <property type="entry name" value="CBS-domain"/>
    <property type="match status" value="1"/>
</dbReference>
<dbReference type="Pfam" id="PF01595">
    <property type="entry name" value="CNNM"/>
    <property type="match status" value="1"/>
</dbReference>
<comment type="similarity">
    <text evidence="2">Belongs to the UPF0053 family.</text>
</comment>
<dbReference type="InterPro" id="IPR016169">
    <property type="entry name" value="FAD-bd_PCMH_sub2"/>
</dbReference>
<evidence type="ECO:0000256" key="2">
    <source>
        <dbReference type="ARBA" id="ARBA00006337"/>
    </source>
</evidence>
<feature type="domain" description="CNNM transmembrane" evidence="13">
    <location>
        <begin position="3"/>
        <end position="207"/>
    </location>
</feature>
<dbReference type="Gene3D" id="3.30.465.10">
    <property type="match status" value="1"/>
</dbReference>
<feature type="domain" description="CBS" evidence="12">
    <location>
        <begin position="291"/>
        <end position="348"/>
    </location>
</feature>
<feature type="domain" description="CBS" evidence="12">
    <location>
        <begin position="226"/>
        <end position="285"/>
    </location>
</feature>
<dbReference type="PROSITE" id="PS51846">
    <property type="entry name" value="CNNM"/>
    <property type="match status" value="1"/>
</dbReference>
<dbReference type="SUPFAM" id="SSF56176">
    <property type="entry name" value="FAD-binding/transporter-associated domain-like"/>
    <property type="match status" value="1"/>
</dbReference>
<dbReference type="InterPro" id="IPR046342">
    <property type="entry name" value="CBS_dom_sf"/>
</dbReference>
<dbReference type="InterPro" id="IPR002550">
    <property type="entry name" value="CNNM"/>
</dbReference>
<gene>
    <name evidence="14" type="ORF">AXK61_04535</name>
</gene>
<dbReference type="Pfam" id="PF03471">
    <property type="entry name" value="CorC_HlyC"/>
    <property type="match status" value="1"/>
</dbReference>
<dbReference type="SUPFAM" id="SSF54631">
    <property type="entry name" value="CBS-domain pair"/>
    <property type="match status" value="1"/>
</dbReference>
<evidence type="ECO:0000256" key="5">
    <source>
        <dbReference type="ARBA" id="ARBA00022737"/>
    </source>
</evidence>
<evidence type="ECO:0000259" key="13">
    <source>
        <dbReference type="PROSITE" id="PS51846"/>
    </source>
</evidence>
<organism evidence="14 15">
    <name type="scientific">Tsukamurella pseudospumae</name>
    <dbReference type="NCBI Taxonomy" id="239498"/>
    <lineage>
        <taxon>Bacteria</taxon>
        <taxon>Bacillati</taxon>
        <taxon>Actinomycetota</taxon>
        <taxon>Actinomycetes</taxon>
        <taxon>Mycobacteriales</taxon>
        <taxon>Tsukamurellaceae</taxon>
        <taxon>Tsukamurella</taxon>
    </lineage>
</organism>
<dbReference type="InterPro" id="IPR036318">
    <property type="entry name" value="FAD-bd_PCMH-like_sf"/>
</dbReference>
<evidence type="ECO:0000313" key="14">
    <source>
        <dbReference type="EMBL" id="KXO95919.1"/>
    </source>
</evidence>
<reference evidence="14 15" key="1">
    <citation type="submission" date="2016-02" db="EMBL/GenBank/DDBJ databases">
        <authorList>
            <person name="Teng J.L."/>
            <person name="Tang Y."/>
            <person name="Huang Y."/>
            <person name="Guo F."/>
            <person name="Wei W."/>
            <person name="Chen J.H."/>
            <person name="Wong S.Y."/>
            <person name="Lau S.K."/>
            <person name="Woo P.C."/>
        </authorList>
    </citation>
    <scope>NUCLEOTIDE SEQUENCE [LARGE SCALE GENOMIC DNA]</scope>
    <source>
        <strain evidence="14 15">JCM 13375</strain>
    </source>
</reference>
<dbReference type="EMBL" id="LSRE01000023">
    <property type="protein sequence ID" value="KXO95919.1"/>
    <property type="molecule type" value="Genomic_DNA"/>
</dbReference>
<dbReference type="InterPro" id="IPR051676">
    <property type="entry name" value="UPF0053_domain"/>
</dbReference>
<dbReference type="PANTHER" id="PTHR43099">
    <property type="entry name" value="UPF0053 PROTEIN YRKA"/>
    <property type="match status" value="1"/>
</dbReference>
<keyword evidence="7 9" id="KW-0129">CBS domain</keyword>
<dbReference type="Proteomes" id="UP000070409">
    <property type="component" value="Unassembled WGS sequence"/>
</dbReference>